<dbReference type="PANTHER" id="PTHR35137:SF1">
    <property type="entry name" value="CHROMOPHORE LYASE CRL, CHLOROPLASTIC"/>
    <property type="match status" value="1"/>
</dbReference>
<dbReference type="EC" id="4.-.-.-" evidence="3"/>
<dbReference type="EMBL" id="AP018203">
    <property type="protein sequence ID" value="BAY54441.1"/>
    <property type="molecule type" value="Genomic_DNA"/>
</dbReference>
<proteinExistence type="inferred from homology"/>
<sequence length="206" mass="23542">MLSDRIYRSEIDRERNQEINVLSTLAEYLAGEFDNRAQAIESPIWFVHLRLWQRPVKLFTEDSVTIFAEQANVLKLDQPYRQRLLRLQETAGAITVQYYQFKDPSLVRGAGQHPELLEGLSESEIERLPGCVLQVSESAGRFVAAAPPDTCCKFSLQGTVIQVSLGFEAMRDRFLSYDKGINPETQQAIWGALMGAYEFEKLRSYE</sequence>
<reference evidence="4 5" key="1">
    <citation type="submission" date="2017-06" db="EMBL/GenBank/DDBJ databases">
        <title>Genome sequencing of cyanobaciteial culture collection at National Institute for Environmental Studies (NIES).</title>
        <authorList>
            <person name="Hirose Y."/>
            <person name="Shimura Y."/>
            <person name="Fujisawa T."/>
            <person name="Nakamura Y."/>
            <person name="Kawachi M."/>
        </authorList>
    </citation>
    <scope>NUCLEOTIDE SEQUENCE [LARGE SCALE GENOMIC DNA]</scope>
    <source>
        <strain evidence="4 5">NIES-2135</strain>
    </source>
</reference>
<dbReference type="AlphaFoldDB" id="A0A1Z4JCI6"/>
<accession>A0A1Z4JCI6</accession>
<dbReference type="GO" id="GO:0017006">
    <property type="term" value="P:protein-tetrapyrrole linkage"/>
    <property type="evidence" value="ECO:0007669"/>
    <property type="project" value="UniProtKB-UniRule"/>
</dbReference>
<protein>
    <recommendedName>
        <fullName evidence="3">Chromophore lyase CpcT/CpeT</fullName>
        <ecNumber evidence="3">4.-.-.-</ecNumber>
    </recommendedName>
</protein>
<evidence type="ECO:0000313" key="4">
    <source>
        <dbReference type="EMBL" id="BAY54441.1"/>
    </source>
</evidence>
<evidence type="ECO:0000256" key="2">
    <source>
        <dbReference type="ARBA" id="ARBA00023239"/>
    </source>
</evidence>
<comment type="function">
    <text evidence="3">Covalently attaches a chromophore to Cys residue(s) of phycobiliproteins.</text>
</comment>
<evidence type="ECO:0000256" key="1">
    <source>
        <dbReference type="ARBA" id="ARBA00008206"/>
    </source>
</evidence>
<keyword evidence="5" id="KW-1185">Reference proteome</keyword>
<dbReference type="Pfam" id="PF06206">
    <property type="entry name" value="CpeT"/>
    <property type="match status" value="1"/>
</dbReference>
<evidence type="ECO:0000313" key="5">
    <source>
        <dbReference type="Proteomes" id="UP000217895"/>
    </source>
</evidence>
<comment type="similarity">
    <text evidence="1 3">Belongs to the CpcT/CpeT biliprotein lyase family.</text>
</comment>
<dbReference type="InterPro" id="IPR038672">
    <property type="entry name" value="CpcT/CpeT_sf"/>
</dbReference>
<dbReference type="Proteomes" id="UP000217895">
    <property type="component" value="Chromosome"/>
</dbReference>
<keyword evidence="2 3" id="KW-0456">Lyase</keyword>
<evidence type="ECO:0000256" key="3">
    <source>
        <dbReference type="HAMAP-Rule" id="MF_01460"/>
    </source>
</evidence>
<gene>
    <name evidence="3" type="primary">cpcT</name>
    <name evidence="4" type="ORF">NIES2135_12580</name>
</gene>
<name>A0A1Z4JCI6_LEPBY</name>
<dbReference type="HAMAP" id="MF_01460">
    <property type="entry name" value="Chrphore_lyase_CpxT"/>
    <property type="match status" value="1"/>
</dbReference>
<dbReference type="CDD" id="cd16338">
    <property type="entry name" value="CpcT"/>
    <property type="match status" value="1"/>
</dbReference>
<dbReference type="InterPro" id="IPR010404">
    <property type="entry name" value="CpcT/CpeT"/>
</dbReference>
<dbReference type="GO" id="GO:0016829">
    <property type="term" value="F:lyase activity"/>
    <property type="evidence" value="ECO:0007669"/>
    <property type="project" value="UniProtKB-KW"/>
</dbReference>
<dbReference type="PANTHER" id="PTHR35137">
    <property type="entry name" value="CHROMOPHORE LYASE CRL, CHLOROPLASTIC"/>
    <property type="match status" value="1"/>
</dbReference>
<dbReference type="Gene3D" id="2.40.128.590">
    <property type="entry name" value="CpcT/CpeT domain"/>
    <property type="match status" value="1"/>
</dbReference>
<organism evidence="4 5">
    <name type="scientific">Leptolyngbya boryana NIES-2135</name>
    <dbReference type="NCBI Taxonomy" id="1973484"/>
    <lineage>
        <taxon>Bacteria</taxon>
        <taxon>Bacillati</taxon>
        <taxon>Cyanobacteriota</taxon>
        <taxon>Cyanophyceae</taxon>
        <taxon>Leptolyngbyales</taxon>
        <taxon>Leptolyngbyaceae</taxon>
        <taxon>Leptolyngbya group</taxon>
        <taxon>Leptolyngbya</taxon>
    </lineage>
</organism>